<proteinExistence type="predicted"/>
<dbReference type="GO" id="GO:0030288">
    <property type="term" value="C:outer membrane-bounded periplasmic space"/>
    <property type="evidence" value="ECO:0007669"/>
    <property type="project" value="TreeGrafter"/>
</dbReference>
<evidence type="ECO:0000313" key="3">
    <source>
        <dbReference type="EMBL" id="AUO18220.1"/>
    </source>
</evidence>
<dbReference type="EMBL" id="CP020991">
    <property type="protein sequence ID" value="AUO18220.1"/>
    <property type="molecule type" value="Genomic_DNA"/>
</dbReference>
<protein>
    <submittedName>
        <fullName evidence="3">N-acetylmuramoyl-L-alanine amidase / S-layer domain-containing protein</fullName>
    </submittedName>
</protein>
<dbReference type="AlphaFoldDB" id="A0A2K9NYV9"/>
<dbReference type="InterPro" id="IPR050695">
    <property type="entry name" value="N-acetylmuramoyl_amidase_3"/>
</dbReference>
<evidence type="ECO:0000313" key="4">
    <source>
        <dbReference type="Proteomes" id="UP000235589"/>
    </source>
</evidence>
<feature type="domain" description="MurNAc-LAA" evidence="2">
    <location>
        <begin position="73"/>
        <end position="182"/>
    </location>
</feature>
<organism evidence="3 4">
    <name type="scientific">Monoglobus pectinilyticus</name>
    <dbReference type="NCBI Taxonomy" id="1981510"/>
    <lineage>
        <taxon>Bacteria</taxon>
        <taxon>Bacillati</taxon>
        <taxon>Bacillota</taxon>
        <taxon>Clostridia</taxon>
        <taxon>Monoglobales</taxon>
        <taxon>Monoglobaceae</taxon>
        <taxon>Monoglobus</taxon>
    </lineage>
</organism>
<dbReference type="SMART" id="SM00646">
    <property type="entry name" value="Ami_3"/>
    <property type="match status" value="1"/>
</dbReference>
<keyword evidence="4" id="KW-1185">Reference proteome</keyword>
<dbReference type="GO" id="GO:0008745">
    <property type="term" value="F:N-acetylmuramoyl-L-alanine amidase activity"/>
    <property type="evidence" value="ECO:0007669"/>
    <property type="project" value="InterPro"/>
</dbReference>
<dbReference type="Proteomes" id="UP000235589">
    <property type="component" value="Chromosome"/>
</dbReference>
<dbReference type="PANTHER" id="PTHR30404:SF0">
    <property type="entry name" value="N-ACETYLMURAMOYL-L-ALANINE AMIDASE AMIC"/>
    <property type="match status" value="1"/>
</dbReference>
<dbReference type="SUPFAM" id="SSF53187">
    <property type="entry name" value="Zn-dependent exopeptidases"/>
    <property type="match status" value="1"/>
</dbReference>
<name>A0A2K9NYV9_9FIRM</name>
<reference evidence="3 4" key="1">
    <citation type="submission" date="2017-04" db="EMBL/GenBank/DDBJ databases">
        <title>Monoglobus pectinilyticus 14 draft genome.</title>
        <authorList>
            <person name="Kim C."/>
            <person name="Rosendale D.I."/>
            <person name="Kelly W.J."/>
            <person name="Tannock G.W."/>
            <person name="Patchett M.L."/>
            <person name="Jordens J.Z."/>
        </authorList>
    </citation>
    <scope>NUCLEOTIDE SEQUENCE [LARGE SCALE GENOMIC DNA]</scope>
    <source>
        <strain evidence="3 4">14</strain>
    </source>
</reference>
<dbReference type="GO" id="GO:0009253">
    <property type="term" value="P:peptidoglycan catabolic process"/>
    <property type="evidence" value="ECO:0007669"/>
    <property type="project" value="InterPro"/>
</dbReference>
<dbReference type="Pfam" id="PF01520">
    <property type="entry name" value="Amidase_3"/>
    <property type="match status" value="1"/>
</dbReference>
<keyword evidence="1" id="KW-0378">Hydrolase</keyword>
<dbReference type="Gene3D" id="3.40.630.40">
    <property type="entry name" value="Zn-dependent exopeptidases"/>
    <property type="match status" value="1"/>
</dbReference>
<evidence type="ECO:0000259" key="2">
    <source>
        <dbReference type="SMART" id="SM00646"/>
    </source>
</evidence>
<sequence>MKMAKIYIDPGHNCSGADTGAVGYGLKEQDVSVQIGVLLRDMLINSGQTVKMSRDSIIDTVSSSLNGSLAYRYNSANSWNADVFISIHCNAANTKAYGCETYYCTGSTQGKALAECVQPHMAAETQRYNRDVKSANFAVIRHTNMPAILVETAFIDNYDDNRFLANDDGKYKCAVAIYKGICDYLGIEYKLESEDKLMSKEYEELKAENDRQNVIIDQMGTELEDLRNTVKAIIYDYIDENMPEWARPTIQKLVDKGFLKGDEEGKLGLTEELMRMFIVNDRAGIYGE</sequence>
<gene>
    <name evidence="3" type="ORF">B9O19_00033</name>
</gene>
<accession>A0A2K9NYV9</accession>
<dbReference type="InterPro" id="IPR002508">
    <property type="entry name" value="MurNAc-LAA_cat"/>
</dbReference>
<dbReference type="KEGG" id="mpec:B9O19_00033"/>
<dbReference type="CDD" id="cd02696">
    <property type="entry name" value="MurNAc-LAA"/>
    <property type="match status" value="1"/>
</dbReference>
<evidence type="ECO:0000256" key="1">
    <source>
        <dbReference type="ARBA" id="ARBA00022801"/>
    </source>
</evidence>
<dbReference type="PANTHER" id="PTHR30404">
    <property type="entry name" value="N-ACETYLMURAMOYL-L-ALANINE AMIDASE"/>
    <property type="match status" value="1"/>
</dbReference>